<gene>
    <name evidence="3" type="primary">LOC106818261</name>
</gene>
<feature type="coiled-coil region" evidence="1">
    <location>
        <begin position="151"/>
        <end position="178"/>
    </location>
</feature>
<name>A0ABM1F1Z9_PRICU</name>
<evidence type="ECO:0000313" key="2">
    <source>
        <dbReference type="Proteomes" id="UP000695022"/>
    </source>
</evidence>
<dbReference type="RefSeq" id="XP_014678470.1">
    <property type="nucleotide sequence ID" value="XM_014822984.1"/>
</dbReference>
<reference evidence="3" key="1">
    <citation type="submission" date="2025-08" db="UniProtKB">
        <authorList>
            <consortium name="RefSeq"/>
        </authorList>
    </citation>
    <scope>IDENTIFICATION</scope>
</reference>
<dbReference type="Proteomes" id="UP000695022">
    <property type="component" value="Unplaced"/>
</dbReference>
<accession>A0ABM1F1Z9</accession>
<organism evidence="2 3">
    <name type="scientific">Priapulus caudatus</name>
    <name type="common">Priapulid worm</name>
    <dbReference type="NCBI Taxonomy" id="37621"/>
    <lineage>
        <taxon>Eukaryota</taxon>
        <taxon>Metazoa</taxon>
        <taxon>Ecdysozoa</taxon>
        <taxon>Scalidophora</taxon>
        <taxon>Priapulida</taxon>
        <taxon>Priapulimorpha</taxon>
        <taxon>Priapulimorphida</taxon>
        <taxon>Priapulidae</taxon>
        <taxon>Priapulus</taxon>
    </lineage>
</organism>
<evidence type="ECO:0000313" key="3">
    <source>
        <dbReference type="RefSeq" id="XP_014678470.1"/>
    </source>
</evidence>
<keyword evidence="1" id="KW-0175">Coiled coil</keyword>
<proteinExistence type="predicted"/>
<keyword evidence="2" id="KW-1185">Reference proteome</keyword>
<protein>
    <submittedName>
        <fullName evidence="3">Centrosomal protein of 85 kDa-like</fullName>
    </submittedName>
</protein>
<dbReference type="GeneID" id="106818261"/>
<sequence>MGAAAEETARVRSECERMRKESVRLGDRLAEMERYLIMLPTEKEHRATTRKLRTLVEERDIERRHLEAARGELATAARRETDKDDAMARLREELGERDGQIAALRARIERAAEEEAVNREGTPETLAEMRKRIGMLSGELAKYRKVFAVKHSKDTRQLEQHQRTIHELRERQQQEDSALVGTRAELNAREADLRQLRGSKREVNKRTAFNDRPIGRW</sequence>
<evidence type="ECO:0000256" key="1">
    <source>
        <dbReference type="SAM" id="Coils"/>
    </source>
</evidence>